<dbReference type="EC" id="2.1.1.-" evidence="5"/>
<dbReference type="SUPFAM" id="SSF53335">
    <property type="entry name" value="S-adenosyl-L-methionine-dependent methyltransferases"/>
    <property type="match status" value="1"/>
</dbReference>
<dbReference type="EMBL" id="VUNQ01000012">
    <property type="protein sequence ID" value="MSU01209.1"/>
    <property type="molecule type" value="Genomic_DNA"/>
</dbReference>
<dbReference type="Proteomes" id="UP000469523">
    <property type="component" value="Unassembled WGS sequence"/>
</dbReference>
<proteinExistence type="inferred from homology"/>
<evidence type="ECO:0000256" key="1">
    <source>
        <dbReference type="ARBA" id="ARBA00022603"/>
    </source>
</evidence>
<dbReference type="GO" id="GO:0009307">
    <property type="term" value="P:DNA restriction-modification system"/>
    <property type="evidence" value="ECO:0007669"/>
    <property type="project" value="UniProtKB-KW"/>
</dbReference>
<keyword evidence="2 7" id="KW-0808">Transferase</keyword>
<dbReference type="InterPro" id="IPR002941">
    <property type="entry name" value="DNA_methylase_N4/N6"/>
</dbReference>
<dbReference type="RefSeq" id="WP_154439625.1">
    <property type="nucleotide sequence ID" value="NZ_VUNQ01000012.1"/>
</dbReference>
<keyword evidence="8" id="KW-1185">Reference proteome</keyword>
<dbReference type="InterPro" id="IPR002295">
    <property type="entry name" value="N4/N6-MTase_EcoPI_Mod-like"/>
</dbReference>
<evidence type="ECO:0000256" key="2">
    <source>
        <dbReference type="ARBA" id="ARBA00022679"/>
    </source>
</evidence>
<dbReference type="Gene3D" id="3.40.50.150">
    <property type="entry name" value="Vaccinia Virus protein VP39"/>
    <property type="match status" value="1"/>
</dbReference>
<dbReference type="Pfam" id="PF01555">
    <property type="entry name" value="N6_N4_Mtase"/>
    <property type="match status" value="1"/>
</dbReference>
<feature type="domain" description="DNA methylase N-4/N-6" evidence="6">
    <location>
        <begin position="72"/>
        <end position="372"/>
    </location>
</feature>
<keyword evidence="1 7" id="KW-0489">Methyltransferase</keyword>
<evidence type="ECO:0000313" key="7">
    <source>
        <dbReference type="EMBL" id="MSU01209.1"/>
    </source>
</evidence>
<dbReference type="PRINTS" id="PR00508">
    <property type="entry name" value="S21N4MTFRASE"/>
</dbReference>
<dbReference type="AlphaFoldDB" id="A0A6N7XGQ7"/>
<keyword evidence="3" id="KW-0949">S-adenosyl-L-methionine</keyword>
<dbReference type="InterPro" id="IPR029063">
    <property type="entry name" value="SAM-dependent_MTases_sf"/>
</dbReference>
<comment type="caution">
    <text evidence="7">The sequence shown here is derived from an EMBL/GenBank/DDBJ whole genome shotgun (WGS) entry which is preliminary data.</text>
</comment>
<evidence type="ECO:0000313" key="8">
    <source>
        <dbReference type="Proteomes" id="UP000469523"/>
    </source>
</evidence>
<dbReference type="GO" id="GO:0032259">
    <property type="term" value="P:methylation"/>
    <property type="evidence" value="ECO:0007669"/>
    <property type="project" value="UniProtKB-KW"/>
</dbReference>
<sequence>MINLDWNNKNNNLLFFNESREPIYGSLELLKKYQLNKKYEYGEKSSSKQNMLIKGDNVISLFKLQETHQSSIKCIYIDPPFNTGKTFDHYADALDRDQWLSMMKIRLELMYNLLSEDGVIFVHIDDSEMPYLKILMDEIFNCDSNKYKSHSNYIATIIWQKKSSPQNDAKFFSDVHDYILVYAKDYMKFNMHKLERTEIQNSRYKNIDNDPRGPWTSSDLTVKTPSEHLIYEITLPSGRIIVPASSRSWGVTEERFQELVKDNRIWFGKSGNAMPRLKRFLSEVQEGIVPKTIWTIDEVGDNAEGKRELKKIINLDQAIFTTPKPERLIERIIKLSTSENDIVLDAFLGSGTTCAVAHKLGRQWIGLENGNQLDDICVPRLETVINGQDNNQVSQNNNWNGGGGFTYYSIEELLE</sequence>
<dbReference type="PIRSF" id="PIRSF015855">
    <property type="entry name" value="TypeIII_Mtase_mKpnI"/>
    <property type="match status" value="1"/>
</dbReference>
<name>A0A6N7XGQ7_9FIRM</name>
<evidence type="ECO:0000256" key="5">
    <source>
        <dbReference type="RuleBase" id="RU362026"/>
    </source>
</evidence>
<evidence type="ECO:0000259" key="6">
    <source>
        <dbReference type="Pfam" id="PF01555"/>
    </source>
</evidence>
<reference evidence="7 8" key="1">
    <citation type="submission" date="2019-09" db="EMBL/GenBank/DDBJ databases">
        <title>In-depth cultivation of the pig gut microbiome towards novel bacterial diversity and tailored functional studies.</title>
        <authorList>
            <person name="Wylensek D."/>
            <person name="Hitch T.C.A."/>
            <person name="Clavel T."/>
        </authorList>
    </citation>
    <scope>NUCLEOTIDE SEQUENCE [LARGE SCALE GENOMIC DNA]</scope>
    <source>
        <strain evidence="7 8">WCA3-693-APC-4?</strain>
    </source>
</reference>
<gene>
    <name evidence="7" type="ORF">FYJ83_06965</name>
</gene>
<accession>A0A6N7XGQ7</accession>
<organism evidence="7 8">
    <name type="scientific">Tissierella pigra</name>
    <dbReference type="NCBI Taxonomy" id="2607614"/>
    <lineage>
        <taxon>Bacteria</taxon>
        <taxon>Bacillati</taxon>
        <taxon>Bacillota</taxon>
        <taxon>Tissierellia</taxon>
        <taxon>Tissierellales</taxon>
        <taxon>Tissierellaceae</taxon>
        <taxon>Tissierella</taxon>
    </lineage>
</organism>
<dbReference type="GO" id="GO:0003677">
    <property type="term" value="F:DNA binding"/>
    <property type="evidence" value="ECO:0007669"/>
    <property type="project" value="InterPro"/>
</dbReference>
<dbReference type="GO" id="GO:0008170">
    <property type="term" value="F:N-methyltransferase activity"/>
    <property type="evidence" value="ECO:0007669"/>
    <property type="project" value="InterPro"/>
</dbReference>
<dbReference type="InterPro" id="IPR001091">
    <property type="entry name" value="RM_Methyltransferase"/>
</dbReference>
<keyword evidence="4" id="KW-0680">Restriction system</keyword>
<evidence type="ECO:0000256" key="4">
    <source>
        <dbReference type="ARBA" id="ARBA00022747"/>
    </source>
</evidence>
<evidence type="ECO:0000256" key="3">
    <source>
        <dbReference type="ARBA" id="ARBA00022691"/>
    </source>
</evidence>
<comment type="similarity">
    <text evidence="5">Belongs to the N(4)/N(6)-methyltransferase family.</text>
</comment>
<protein>
    <recommendedName>
        <fullName evidence="5">Methyltransferase</fullName>
        <ecNumber evidence="5">2.1.1.-</ecNumber>
    </recommendedName>
</protein>